<organism evidence="1 2">
    <name type="scientific">Thalassotalea fonticola</name>
    <dbReference type="NCBI Taxonomy" id="3065649"/>
    <lineage>
        <taxon>Bacteria</taxon>
        <taxon>Pseudomonadati</taxon>
        <taxon>Pseudomonadota</taxon>
        <taxon>Gammaproteobacteria</taxon>
        <taxon>Alteromonadales</taxon>
        <taxon>Colwelliaceae</taxon>
        <taxon>Thalassotalea</taxon>
    </lineage>
</organism>
<evidence type="ECO:0000313" key="1">
    <source>
        <dbReference type="EMBL" id="WOH38185.1"/>
    </source>
</evidence>
<keyword evidence="2" id="KW-1185">Reference proteome</keyword>
<gene>
    <name evidence="1" type="ORF">RI844_02815</name>
</gene>
<name>A0ABZ0GR51_9GAMM</name>
<protein>
    <submittedName>
        <fullName evidence="1">DUF1302 family protein</fullName>
    </submittedName>
</protein>
<dbReference type="RefSeq" id="WP_348396958.1">
    <property type="nucleotide sequence ID" value="NZ_CP136600.1"/>
</dbReference>
<reference evidence="1 2" key="1">
    <citation type="submission" date="2023-09" db="EMBL/GenBank/DDBJ databases">
        <authorList>
            <person name="Qi X."/>
        </authorList>
    </citation>
    <scope>NUCLEOTIDE SEQUENCE [LARGE SCALE GENOMIC DNA]</scope>
    <source>
        <strain evidence="1 2">S1-1</strain>
    </source>
</reference>
<evidence type="ECO:0000313" key="2">
    <source>
        <dbReference type="Proteomes" id="UP001301442"/>
    </source>
</evidence>
<dbReference type="Proteomes" id="UP001301442">
    <property type="component" value="Chromosome"/>
</dbReference>
<dbReference type="EMBL" id="CP136600">
    <property type="protein sequence ID" value="WOH38185.1"/>
    <property type="molecule type" value="Genomic_DNA"/>
</dbReference>
<sequence length="603" mass="66840">MLNPEFFTSPTLVGYTVQIYLLGWLWSAQLLRSDKEITRIQSSQNKFRSLIKRNNKNVKKPEVMMKMYNEAITKPRFNKKTLRKLIKPSALASSLLVLAVNQAHALSWQLENGVTIDLDTSLTYDAQWRQEERDNTILSEGGGGLPNFLTDDGNLNFDDGDMTQNRFSFSSDLDVNFGDGGVFVRVRGWYDDIYKDSSLAGDKKFQRDGIDIHGSDIELLDAFIYYTFDIGERSLSLRAGDQVVNWGESLYVFGGISAAQGPIDATKANAPGVELKDIFLPIGQVYAEVDLTDSFSVGAYYQYGWEEIRVDAPGSYFNVVDVLGQGSVGDTLDIFGLPIVEDTPDKGQWGIAVRYLAAELNNTEFGLYYLNYNDFIPTPQLLPPILGPQLTHEYFEDINLLGASFGTVFGDTNVSGEVSYRDGQPVQLKIPGAFYFTDAETLQAQISIIHLISGTALADSLTLIGEVGYNRVLDIDADLTAQAVGVDVNDIDSALEHDRNAAGATVSVKADYFSIVSGLDLAITSTYRNDFNGVSAVAFTFTEGVEQLSLTADFSYLNNHNFGVSYVNFLTDPDEILADEGRLEIGHLNADRDYVAVYYKYRF</sequence>
<dbReference type="Pfam" id="PF06980">
    <property type="entry name" value="DUF1302"/>
    <property type="match status" value="1"/>
</dbReference>
<proteinExistence type="predicted"/>
<dbReference type="InterPro" id="IPR010727">
    <property type="entry name" value="DUF1302"/>
</dbReference>
<accession>A0ABZ0GR51</accession>